<dbReference type="GO" id="GO:0033619">
    <property type="term" value="P:membrane protein proteolysis"/>
    <property type="evidence" value="ECO:0007669"/>
    <property type="project" value="TreeGrafter"/>
</dbReference>
<keyword evidence="7 8" id="KW-0472">Membrane</keyword>
<dbReference type="EMBL" id="UYRU01046676">
    <property type="protein sequence ID" value="VDN09246.1"/>
    <property type="molecule type" value="Genomic_DNA"/>
</dbReference>
<feature type="transmembrane region" description="Helical" evidence="8">
    <location>
        <begin position="31"/>
        <end position="49"/>
    </location>
</feature>
<dbReference type="Proteomes" id="UP000281553">
    <property type="component" value="Unassembled WGS sequence"/>
</dbReference>
<evidence type="ECO:0000256" key="7">
    <source>
        <dbReference type="ARBA" id="ARBA00023136"/>
    </source>
</evidence>
<feature type="transmembrane region" description="Helical" evidence="8">
    <location>
        <begin position="307"/>
        <end position="325"/>
    </location>
</feature>
<evidence type="ECO:0000313" key="10">
    <source>
        <dbReference type="Proteomes" id="UP000281553"/>
    </source>
</evidence>
<keyword evidence="10" id="KW-1185">Reference proteome</keyword>
<keyword evidence="5" id="KW-0256">Endoplasmic reticulum</keyword>
<feature type="transmembrane region" description="Helical" evidence="8">
    <location>
        <begin position="152"/>
        <end position="172"/>
    </location>
</feature>
<feature type="transmembrane region" description="Helical" evidence="8">
    <location>
        <begin position="76"/>
        <end position="94"/>
    </location>
</feature>
<dbReference type="SMART" id="SM00730">
    <property type="entry name" value="PSN"/>
    <property type="match status" value="1"/>
</dbReference>
<evidence type="ECO:0000313" key="9">
    <source>
        <dbReference type="EMBL" id="VDN09246.1"/>
    </source>
</evidence>
<gene>
    <name evidence="9" type="ORF">DILT_LOCUS5077</name>
</gene>
<dbReference type="GO" id="GO:0006465">
    <property type="term" value="P:signal peptide processing"/>
    <property type="evidence" value="ECO:0007669"/>
    <property type="project" value="TreeGrafter"/>
</dbReference>
<feature type="transmembrane region" description="Helical" evidence="8">
    <location>
        <begin position="246"/>
        <end position="267"/>
    </location>
</feature>
<dbReference type="AlphaFoldDB" id="A0A3P7NUR1"/>
<dbReference type="PANTHER" id="PTHR12174">
    <property type="entry name" value="SIGNAL PEPTIDE PEPTIDASE"/>
    <property type="match status" value="1"/>
</dbReference>
<dbReference type="InterPro" id="IPR006639">
    <property type="entry name" value="Preselin/SPP"/>
</dbReference>
<feature type="transmembrane region" description="Helical" evidence="8">
    <location>
        <begin position="193"/>
        <end position="213"/>
    </location>
</feature>
<evidence type="ECO:0000256" key="8">
    <source>
        <dbReference type="SAM" id="Phobius"/>
    </source>
</evidence>
<dbReference type="OrthoDB" id="29661at2759"/>
<name>A0A3P7NUR1_DIBLA</name>
<accession>A0A3P7NUR1</accession>
<sequence length="334" mass="37304">MDQVADVVNETIKAPENATKTPTVELNLESSIASLALFLMAVISIYIGSKRSVHALKSSLEEENTKNLEIMSKEDAMKFPLFASMALLGIYLVFKAHCQSPCTILFSKSEVLYLNEIVLARIGRELKWFGSTSFSYMFLECFSFDFERKDVFPLAFSLAVGFTYLFTQHWISNNIIGVAIATTAIEYLHLDKVINGCILLSGLFFYDIFWVFATDVMVSVAKSFEAPIKVVFPRDILTGGLFSKELSMLGLGDIVIPGIFLALLLRFDARLNRNGCQTYFWTSFFAYVVGLLATFAAMYIFKHAQPALLYLVPTCLGFPLTLALIKGDLGAMFK</sequence>
<dbReference type="GO" id="GO:0042500">
    <property type="term" value="F:aspartic endopeptidase activity, intramembrane cleaving"/>
    <property type="evidence" value="ECO:0007669"/>
    <property type="project" value="InterPro"/>
</dbReference>
<keyword evidence="3 8" id="KW-0812">Transmembrane</keyword>
<protein>
    <submittedName>
        <fullName evidence="9">Uncharacterized protein</fullName>
    </submittedName>
</protein>
<feature type="transmembrane region" description="Helical" evidence="8">
    <location>
        <begin position="279"/>
        <end position="301"/>
    </location>
</feature>
<keyword evidence="4" id="KW-0378">Hydrolase</keyword>
<dbReference type="Pfam" id="PF04258">
    <property type="entry name" value="Peptidase_A22B"/>
    <property type="match status" value="1"/>
</dbReference>
<evidence type="ECO:0000256" key="2">
    <source>
        <dbReference type="ARBA" id="ARBA00006859"/>
    </source>
</evidence>
<evidence type="ECO:0000256" key="3">
    <source>
        <dbReference type="ARBA" id="ARBA00022692"/>
    </source>
</evidence>
<organism evidence="9 10">
    <name type="scientific">Dibothriocephalus latus</name>
    <name type="common">Fish tapeworm</name>
    <name type="synonym">Diphyllobothrium latum</name>
    <dbReference type="NCBI Taxonomy" id="60516"/>
    <lineage>
        <taxon>Eukaryota</taxon>
        <taxon>Metazoa</taxon>
        <taxon>Spiralia</taxon>
        <taxon>Lophotrochozoa</taxon>
        <taxon>Platyhelminthes</taxon>
        <taxon>Cestoda</taxon>
        <taxon>Eucestoda</taxon>
        <taxon>Diphyllobothriidea</taxon>
        <taxon>Diphyllobothriidae</taxon>
        <taxon>Dibothriocephalus</taxon>
    </lineage>
</organism>
<comment type="subcellular location">
    <subcellularLocation>
        <location evidence="1">Endoplasmic reticulum membrane</location>
        <topology evidence="1">Multi-pass membrane protein</topology>
    </subcellularLocation>
</comment>
<keyword evidence="6 8" id="KW-1133">Transmembrane helix</keyword>
<dbReference type="GO" id="GO:0098553">
    <property type="term" value="C:lumenal side of endoplasmic reticulum membrane"/>
    <property type="evidence" value="ECO:0007669"/>
    <property type="project" value="TreeGrafter"/>
</dbReference>
<dbReference type="GO" id="GO:0098554">
    <property type="term" value="C:cytoplasmic side of endoplasmic reticulum membrane"/>
    <property type="evidence" value="ECO:0007669"/>
    <property type="project" value="TreeGrafter"/>
</dbReference>
<evidence type="ECO:0000256" key="1">
    <source>
        <dbReference type="ARBA" id="ARBA00004477"/>
    </source>
</evidence>
<reference evidence="9 10" key="1">
    <citation type="submission" date="2018-11" db="EMBL/GenBank/DDBJ databases">
        <authorList>
            <consortium name="Pathogen Informatics"/>
        </authorList>
    </citation>
    <scope>NUCLEOTIDE SEQUENCE [LARGE SCALE GENOMIC DNA]</scope>
</reference>
<dbReference type="InterPro" id="IPR007369">
    <property type="entry name" value="Peptidase_A22B_SPP"/>
</dbReference>
<evidence type="ECO:0000256" key="4">
    <source>
        <dbReference type="ARBA" id="ARBA00022801"/>
    </source>
</evidence>
<comment type="similarity">
    <text evidence="2">Belongs to the peptidase A22B family.</text>
</comment>
<proteinExistence type="inferred from homology"/>
<evidence type="ECO:0000256" key="5">
    <source>
        <dbReference type="ARBA" id="ARBA00022824"/>
    </source>
</evidence>
<evidence type="ECO:0000256" key="6">
    <source>
        <dbReference type="ARBA" id="ARBA00022989"/>
    </source>
</evidence>
<dbReference type="PANTHER" id="PTHR12174:SF23">
    <property type="entry name" value="MINOR HISTOCOMPATIBILITY ANTIGEN H13"/>
    <property type="match status" value="1"/>
</dbReference>